<dbReference type="InterPro" id="IPR017452">
    <property type="entry name" value="GPCR_Rhodpsn_7TM"/>
</dbReference>
<dbReference type="SUPFAM" id="SSF81321">
    <property type="entry name" value="Family A G protein-coupled receptor-like"/>
    <property type="match status" value="1"/>
</dbReference>
<name>A0A5S6R5I6_TRIMR</name>
<dbReference type="WBParaSite" id="TMUE_0000000651.1">
    <property type="protein sequence ID" value="TMUE_0000000651.1"/>
    <property type="gene ID" value="WBGene00296588"/>
</dbReference>
<keyword evidence="7" id="KW-1185">Reference proteome</keyword>
<evidence type="ECO:0000313" key="9">
    <source>
        <dbReference type="WBParaSite" id="TMUE_0000000651.1"/>
    </source>
</evidence>
<proteinExistence type="predicted"/>
<comment type="subcellular location">
    <subcellularLocation>
        <location evidence="1">Membrane</location>
    </subcellularLocation>
</comment>
<feature type="transmembrane region" description="Helical" evidence="5">
    <location>
        <begin position="107"/>
        <end position="127"/>
    </location>
</feature>
<protein>
    <submittedName>
        <fullName evidence="8 9">G-protein coupled receptors family 1 profile domain-containing protein</fullName>
    </submittedName>
</protein>
<feature type="transmembrane region" description="Helical" evidence="5">
    <location>
        <begin position="155"/>
        <end position="175"/>
    </location>
</feature>
<dbReference type="AlphaFoldDB" id="A0A5S6R5I6"/>
<reference evidence="8 9" key="2">
    <citation type="submission" date="2019-12" db="UniProtKB">
        <authorList>
            <consortium name="WormBaseParasite"/>
        </authorList>
    </citation>
    <scope>IDENTIFICATION</scope>
</reference>
<evidence type="ECO:0000256" key="3">
    <source>
        <dbReference type="ARBA" id="ARBA00022989"/>
    </source>
</evidence>
<dbReference type="Proteomes" id="UP000046395">
    <property type="component" value="Unassembled WGS sequence"/>
</dbReference>
<keyword evidence="3 5" id="KW-1133">Transmembrane helix</keyword>
<dbReference type="WBParaSite" id="TMUE_0000000457.1">
    <property type="protein sequence ID" value="TMUE_0000000457.1"/>
    <property type="gene ID" value="WBGene00296397"/>
</dbReference>
<dbReference type="Gene3D" id="1.20.1070.10">
    <property type="entry name" value="Rhodopsin 7-helix transmembrane proteins"/>
    <property type="match status" value="1"/>
</dbReference>
<evidence type="ECO:0000259" key="6">
    <source>
        <dbReference type="PROSITE" id="PS50262"/>
    </source>
</evidence>
<accession>A0A5S6R5I6</accession>
<sequence length="294" mass="33543">MSCLTRPGDTHLFHTALYRLDGYSGSILLSGICYIATSIRRYTVHPHSADLIPYWKCIAEGLHLVLEAVSNVASGLLILMLALDRIIAIVTISFYKHLSERVIRMNIIFIYAFAISSYVIAVVWRVTSAHEPNMVSPYCYTDEVFTPTYYNIRLALLQVPLLLTIILYIAALLIVRLRERDVQLSILNMQLKREKLITKKVSVIIAATMLTRLTPNSYICLVAWDYIQNQEIPPYIWFLEPIASCADLLLYYFMDTEVSASIKQRWSQWKGKANNRISSAKVSSMSCALDLKFT</sequence>
<evidence type="ECO:0000256" key="2">
    <source>
        <dbReference type="ARBA" id="ARBA00022692"/>
    </source>
</evidence>
<evidence type="ECO:0000256" key="1">
    <source>
        <dbReference type="ARBA" id="ARBA00004370"/>
    </source>
</evidence>
<keyword evidence="2 5" id="KW-0812">Transmembrane</keyword>
<evidence type="ECO:0000256" key="5">
    <source>
        <dbReference type="SAM" id="Phobius"/>
    </source>
</evidence>
<reference evidence="7" key="1">
    <citation type="submission" date="2014-03" db="EMBL/GenBank/DDBJ databases">
        <title>The whipworm genome and dual-species transcriptomics of an intimate host-pathogen interaction.</title>
        <authorList>
            <person name="Foth B.J."/>
            <person name="Tsai I.J."/>
            <person name="Reid A.J."/>
            <person name="Bancroft A.J."/>
            <person name="Nichol S."/>
            <person name="Tracey A."/>
            <person name="Holroyd N."/>
            <person name="Cotton J.A."/>
            <person name="Stanley E.J."/>
            <person name="Zarowiecki M."/>
            <person name="Liu J.Z."/>
            <person name="Huckvale T."/>
            <person name="Cooper P.J."/>
            <person name="Grencis R.K."/>
            <person name="Berriman M."/>
        </authorList>
    </citation>
    <scope>NUCLEOTIDE SEQUENCE [LARGE SCALE GENOMIC DNA]</scope>
    <source>
        <strain evidence="7">Edinburgh</strain>
    </source>
</reference>
<evidence type="ECO:0000313" key="7">
    <source>
        <dbReference type="Proteomes" id="UP000046395"/>
    </source>
</evidence>
<organism evidence="7 10">
    <name type="scientific">Trichuris muris</name>
    <name type="common">Mouse whipworm</name>
    <dbReference type="NCBI Taxonomy" id="70415"/>
    <lineage>
        <taxon>Eukaryota</taxon>
        <taxon>Metazoa</taxon>
        <taxon>Ecdysozoa</taxon>
        <taxon>Nematoda</taxon>
        <taxon>Enoplea</taxon>
        <taxon>Dorylaimia</taxon>
        <taxon>Trichinellida</taxon>
        <taxon>Trichuridae</taxon>
        <taxon>Trichuris</taxon>
    </lineage>
</organism>
<evidence type="ECO:0000313" key="8">
    <source>
        <dbReference type="WBParaSite" id="TMUE_0000000457.1"/>
    </source>
</evidence>
<evidence type="ECO:0000313" key="10">
    <source>
        <dbReference type="WBParaSite" id="TMUE_3000014866.1"/>
    </source>
</evidence>
<feature type="transmembrane region" description="Helical" evidence="5">
    <location>
        <begin position="72"/>
        <end position="95"/>
    </location>
</feature>
<keyword evidence="4 5" id="KW-0472">Membrane</keyword>
<feature type="domain" description="G-protein coupled receptors family 1 profile" evidence="6">
    <location>
        <begin position="62"/>
        <end position="251"/>
    </location>
</feature>
<evidence type="ECO:0000256" key="4">
    <source>
        <dbReference type="ARBA" id="ARBA00023136"/>
    </source>
</evidence>
<dbReference type="PROSITE" id="PS50262">
    <property type="entry name" value="G_PROTEIN_RECEP_F1_2"/>
    <property type="match status" value="1"/>
</dbReference>
<dbReference type="GO" id="GO:0016020">
    <property type="term" value="C:membrane"/>
    <property type="evidence" value="ECO:0007669"/>
    <property type="project" value="UniProtKB-SubCell"/>
</dbReference>
<dbReference type="WBParaSite" id="TMUE_3000014866.1">
    <property type="protein sequence ID" value="TMUE_3000014866.1"/>
    <property type="gene ID" value="WBGene00291326"/>
</dbReference>